<gene>
    <name evidence="1" type="ORF">DPMN_190618</name>
</gene>
<reference evidence="1" key="1">
    <citation type="journal article" date="2019" name="bioRxiv">
        <title>The Genome of the Zebra Mussel, Dreissena polymorpha: A Resource for Invasive Species Research.</title>
        <authorList>
            <person name="McCartney M.A."/>
            <person name="Auch B."/>
            <person name="Kono T."/>
            <person name="Mallez S."/>
            <person name="Zhang Y."/>
            <person name="Obille A."/>
            <person name="Becker A."/>
            <person name="Abrahante J.E."/>
            <person name="Garbe J."/>
            <person name="Badalamenti J.P."/>
            <person name="Herman A."/>
            <person name="Mangelson H."/>
            <person name="Liachko I."/>
            <person name="Sullivan S."/>
            <person name="Sone E.D."/>
            <person name="Koren S."/>
            <person name="Silverstein K.A.T."/>
            <person name="Beckman K.B."/>
            <person name="Gohl D.M."/>
        </authorList>
    </citation>
    <scope>NUCLEOTIDE SEQUENCE</scope>
    <source>
        <strain evidence="1">Duluth1</strain>
        <tissue evidence="1">Whole animal</tissue>
    </source>
</reference>
<accession>A0A9D3Y2Q1</accession>
<keyword evidence="2" id="KW-1185">Reference proteome</keyword>
<evidence type="ECO:0000313" key="2">
    <source>
        <dbReference type="Proteomes" id="UP000828390"/>
    </source>
</evidence>
<name>A0A9D3Y2Q1_DREPO</name>
<reference evidence="1" key="2">
    <citation type="submission" date="2020-11" db="EMBL/GenBank/DDBJ databases">
        <authorList>
            <person name="McCartney M.A."/>
            <person name="Auch B."/>
            <person name="Kono T."/>
            <person name="Mallez S."/>
            <person name="Becker A."/>
            <person name="Gohl D.M."/>
            <person name="Silverstein K.A.T."/>
            <person name="Koren S."/>
            <person name="Bechman K.B."/>
            <person name="Herman A."/>
            <person name="Abrahante J.E."/>
            <person name="Garbe J."/>
        </authorList>
    </citation>
    <scope>NUCLEOTIDE SEQUENCE</scope>
    <source>
        <strain evidence="1">Duluth1</strain>
        <tissue evidence="1">Whole animal</tissue>
    </source>
</reference>
<proteinExistence type="predicted"/>
<dbReference type="AlphaFoldDB" id="A0A9D3Y2Q1"/>
<dbReference type="Proteomes" id="UP000828390">
    <property type="component" value="Unassembled WGS sequence"/>
</dbReference>
<comment type="caution">
    <text evidence="1">The sequence shown here is derived from an EMBL/GenBank/DDBJ whole genome shotgun (WGS) entry which is preliminary data.</text>
</comment>
<organism evidence="1 2">
    <name type="scientific">Dreissena polymorpha</name>
    <name type="common">Zebra mussel</name>
    <name type="synonym">Mytilus polymorpha</name>
    <dbReference type="NCBI Taxonomy" id="45954"/>
    <lineage>
        <taxon>Eukaryota</taxon>
        <taxon>Metazoa</taxon>
        <taxon>Spiralia</taxon>
        <taxon>Lophotrochozoa</taxon>
        <taxon>Mollusca</taxon>
        <taxon>Bivalvia</taxon>
        <taxon>Autobranchia</taxon>
        <taxon>Heteroconchia</taxon>
        <taxon>Euheterodonta</taxon>
        <taxon>Imparidentia</taxon>
        <taxon>Neoheterodontei</taxon>
        <taxon>Myida</taxon>
        <taxon>Dreissenoidea</taxon>
        <taxon>Dreissenidae</taxon>
        <taxon>Dreissena</taxon>
    </lineage>
</organism>
<dbReference type="EMBL" id="JAIWYP010000052">
    <property type="protein sequence ID" value="KAH3690840.1"/>
    <property type="molecule type" value="Genomic_DNA"/>
</dbReference>
<protein>
    <submittedName>
        <fullName evidence="1">Uncharacterized protein</fullName>
    </submittedName>
</protein>
<evidence type="ECO:0000313" key="1">
    <source>
        <dbReference type="EMBL" id="KAH3690840.1"/>
    </source>
</evidence>
<sequence>MYTSMLIVFDKSLCSVNVTHGYNYLTEKQPLPPTSSYDKYFKLSLSGKELSFTIPDVKTPVMADNTAEYNLYQDLTDDRLFSINISHKFDHRVVNFTVKGKELDIKIISETVLNDVVVIGESVLNDVVVIVSNSVLNDVVSNSVLNDVTYSHRDPEIEFDYRCVKAPNATYNVEPNMKIVIAIDAITDPDWQNQISYTWFWYLPIIGRCKKQPLPPTSSYGKYFKLSLLGKELTFTIPDVKTPVMADNTAEYDLYQDLTDDRLFSINISHKFDYRANAISHPWRYVNGYTYILFLRSL</sequence>